<gene>
    <name evidence="2" type="ORF">D3C57_124965</name>
</gene>
<reference evidence="2 3" key="1">
    <citation type="journal article" date="2018" name="J. Biol. Chem.">
        <title>Discovery of the actinoplanic acid pathway in Streptomyces rapamycinicus reveals a genetically conserved synergism with rapamycin.</title>
        <authorList>
            <person name="Mrak P."/>
            <person name="Krastel P."/>
            <person name="Pivk Lukancic P."/>
            <person name="Tao J."/>
            <person name="Pistorius D."/>
            <person name="Moore C.M."/>
        </authorList>
    </citation>
    <scope>NUCLEOTIDE SEQUENCE [LARGE SCALE GENOMIC DNA]</scope>
    <source>
        <strain evidence="2 3">NRRL 5491</strain>
    </source>
</reference>
<dbReference type="SUPFAM" id="SSF52540">
    <property type="entry name" value="P-loop containing nucleoside triphosphate hydrolases"/>
    <property type="match status" value="1"/>
</dbReference>
<dbReference type="PANTHER" id="PTHR13696:SF52">
    <property type="entry name" value="PARA FAMILY PROTEIN CT_582"/>
    <property type="match status" value="1"/>
</dbReference>
<dbReference type="InterPro" id="IPR050678">
    <property type="entry name" value="DNA_Partitioning_ATPase"/>
</dbReference>
<dbReference type="InterPro" id="IPR002586">
    <property type="entry name" value="CobQ/CobB/MinD/ParA_Nub-bd_dom"/>
</dbReference>
<dbReference type="Pfam" id="PF01656">
    <property type="entry name" value="CbiA"/>
    <property type="match status" value="1"/>
</dbReference>
<dbReference type="Proteomes" id="UP000281594">
    <property type="component" value="Unassembled WGS sequence"/>
</dbReference>
<dbReference type="STRING" id="1343740.M271_18605"/>
<proteinExistence type="predicted"/>
<name>A0A0A0N7H0_STRRN</name>
<evidence type="ECO:0000259" key="1">
    <source>
        <dbReference type="Pfam" id="PF01656"/>
    </source>
</evidence>
<evidence type="ECO:0000313" key="3">
    <source>
        <dbReference type="Proteomes" id="UP000281594"/>
    </source>
</evidence>
<dbReference type="NCBIfam" id="NF047398">
    <property type="entry name" value="AAA_KGGVGR"/>
    <property type="match status" value="1"/>
</dbReference>
<dbReference type="KEGG" id="src:M271_18605"/>
<comment type="caution">
    <text evidence="2">The sequence shown here is derived from an EMBL/GenBank/DDBJ whole genome shotgun (WGS) entry which is preliminary data.</text>
</comment>
<dbReference type="eggNOG" id="COG0455">
    <property type="taxonomic scope" value="Bacteria"/>
</dbReference>
<evidence type="ECO:0000313" key="2">
    <source>
        <dbReference type="EMBL" id="RLV81696.1"/>
    </source>
</evidence>
<dbReference type="HOGENOM" id="CLU_049431_0_0_11"/>
<dbReference type="EMBL" id="QYCY01000001">
    <property type="protein sequence ID" value="RLV81696.1"/>
    <property type="molecule type" value="Genomic_DNA"/>
</dbReference>
<feature type="domain" description="CobQ/CobB/MinD/ParA nucleotide binding" evidence="1">
    <location>
        <begin position="144"/>
        <end position="181"/>
    </location>
</feature>
<dbReference type="AlphaFoldDB" id="A0A0A0N7H0"/>
<dbReference type="PANTHER" id="PTHR13696">
    <property type="entry name" value="P-LOOP CONTAINING NUCLEOSIDE TRIPHOSPHATE HYDROLASE"/>
    <property type="match status" value="1"/>
</dbReference>
<protein>
    <recommendedName>
        <fullName evidence="1">CobQ/CobB/MinD/ParA nucleotide binding domain-containing protein</fullName>
    </recommendedName>
</protein>
<sequence>MTLYDAPVRFDEARPAAVALACEVAAAGFDVLLVRDVVGRFSLVVDDGERDDGASAEQAERWRESLTRRLGRYSGERPLVLTSVTRLPKTLTASPRTLEVVAATGTAGAVRLLDNTVVGEEWSHVTAPSTDENGGASRPRRTALYGFKGGVGRTTAAAVLARRLADEGLIVLVLDLDLESPGVGPLLLGDRDLCTHGVVDHLVESALGNADGLEIVVRSGYTPRNRGELWIAPARGAGTEGIPNAYVDKLNRVYADTEGARFSDRLAATVRACEEAVERSDSGRLPDVVLLDSRAGIHDVAAVTISHLCDYALLFGADNDQTWSGYRDLFEAWAASGQAPAIRQKLRMVASMVPDSVHYSKDTHLQSFRQNALMTFSVLYDSLAPDEVAGATEGSWDLDDDDAPHSPIPILFEPGLVGMNVPRSPDWQERAFVEAAYRDFLDTAVPLILAGPAEDSGTESEDDRP</sequence>
<organism evidence="2 3">
    <name type="scientific">Streptomyces rapamycinicus (strain ATCC 29253 / DSM 41530 / NRRL 5491 / AYB-994)</name>
    <name type="common">Streptomyces hygroscopicus (strain ATCC 29253)</name>
    <dbReference type="NCBI Taxonomy" id="1343740"/>
    <lineage>
        <taxon>Bacteria</taxon>
        <taxon>Bacillati</taxon>
        <taxon>Actinomycetota</taxon>
        <taxon>Actinomycetes</taxon>
        <taxon>Kitasatosporales</taxon>
        <taxon>Streptomycetaceae</taxon>
        <taxon>Streptomyces</taxon>
        <taxon>Streptomyces violaceusniger group</taxon>
    </lineage>
</organism>
<dbReference type="RefSeq" id="WP_020868703.1">
    <property type="nucleotide sequence ID" value="NC_022785.1"/>
</dbReference>
<dbReference type="Gene3D" id="3.40.50.300">
    <property type="entry name" value="P-loop containing nucleotide triphosphate hydrolases"/>
    <property type="match status" value="1"/>
</dbReference>
<accession>A0A0A0N7H0</accession>
<dbReference type="InterPro" id="IPR027417">
    <property type="entry name" value="P-loop_NTPase"/>
</dbReference>